<evidence type="ECO:0000313" key="9">
    <source>
        <dbReference type="EMBL" id="PSR79002.1"/>
    </source>
</evidence>
<comment type="caution">
    <text evidence="9">The sequence shown here is derived from an EMBL/GenBank/DDBJ whole genome shotgun (WGS) entry which is preliminary data.</text>
</comment>
<accession>A0A2R6NX73</accession>
<evidence type="ECO:0000256" key="7">
    <source>
        <dbReference type="ARBA" id="ARBA00023212"/>
    </source>
</evidence>
<protein>
    <recommendedName>
        <fullName evidence="3 8">F-actin-capping protein subunit beta</fullName>
    </recommendedName>
</protein>
<dbReference type="GO" id="GO:0000902">
    <property type="term" value="P:cell morphogenesis"/>
    <property type="evidence" value="ECO:0007669"/>
    <property type="project" value="TreeGrafter"/>
</dbReference>
<comment type="function">
    <text evidence="8">F-actin-capping proteins bind in a Ca(2+)-independent manner to the fast growing ends of actin filaments (barbed end) thereby blocking the exchange of subunits at these ends. Unlike other capping proteins (such as gelsolin and severin), these proteins do not sever actin filaments.</text>
</comment>
<dbReference type="PANTHER" id="PTHR10619:SF0">
    <property type="entry name" value="F-ACTIN-CAPPING PROTEIN SUBUNIT BETA ISOFORMS 1 AND 2"/>
    <property type="match status" value="1"/>
</dbReference>
<dbReference type="FunFam" id="1.20.58.570:FF:000001">
    <property type="entry name" value="F-actin-capping protein subunit beta"/>
    <property type="match status" value="1"/>
</dbReference>
<dbReference type="STRING" id="98765.A0A2R6NX73"/>
<dbReference type="PANTHER" id="PTHR10619">
    <property type="entry name" value="F-ACTIN-CAPPING PROTEIN SUBUNIT BETA"/>
    <property type="match status" value="1"/>
</dbReference>
<evidence type="ECO:0000313" key="10">
    <source>
        <dbReference type="Proteomes" id="UP000186601"/>
    </source>
</evidence>
<keyword evidence="6 8" id="KW-0009">Actin-binding</keyword>
<dbReference type="AlphaFoldDB" id="A0A2R6NX73"/>
<organism evidence="9 10">
    <name type="scientific">Hermanssonia centrifuga</name>
    <dbReference type="NCBI Taxonomy" id="98765"/>
    <lineage>
        <taxon>Eukaryota</taxon>
        <taxon>Fungi</taxon>
        <taxon>Dikarya</taxon>
        <taxon>Basidiomycota</taxon>
        <taxon>Agaricomycotina</taxon>
        <taxon>Agaricomycetes</taxon>
        <taxon>Polyporales</taxon>
        <taxon>Meruliaceae</taxon>
        <taxon>Hermanssonia</taxon>
    </lineage>
</organism>
<dbReference type="PRINTS" id="PR00192">
    <property type="entry name" value="FACTINCAPB"/>
</dbReference>
<dbReference type="GO" id="GO:0030036">
    <property type="term" value="P:actin cytoskeleton organization"/>
    <property type="evidence" value="ECO:0007669"/>
    <property type="project" value="InterPro"/>
</dbReference>
<dbReference type="PROSITE" id="PS00231">
    <property type="entry name" value="F_ACTIN_CAPPING_BETA"/>
    <property type="match status" value="1"/>
</dbReference>
<dbReference type="InterPro" id="IPR043175">
    <property type="entry name" value="CAPZB_N"/>
</dbReference>
<dbReference type="InterPro" id="IPR042276">
    <property type="entry name" value="CapZ_alpha/beta_2"/>
</dbReference>
<dbReference type="GO" id="GO:0008290">
    <property type="term" value="C:F-actin capping protein complex"/>
    <property type="evidence" value="ECO:0007669"/>
    <property type="project" value="UniProtKB-UniRule"/>
</dbReference>
<comment type="similarity">
    <text evidence="2 8">Belongs to the F-actin-capping protein beta subunit family.</text>
</comment>
<comment type="subunit">
    <text evidence="8">Heterodimer of an alpha and a beta subunit.</text>
</comment>
<dbReference type="EMBL" id="MLYV02000712">
    <property type="protein sequence ID" value="PSR79002.1"/>
    <property type="molecule type" value="Genomic_DNA"/>
</dbReference>
<evidence type="ECO:0000256" key="8">
    <source>
        <dbReference type="RuleBase" id="RU365078"/>
    </source>
</evidence>
<gene>
    <name evidence="9" type="ORF">PHLCEN_2v7189</name>
</gene>
<reference evidence="9 10" key="1">
    <citation type="submission" date="2018-02" db="EMBL/GenBank/DDBJ databases">
        <title>Genome sequence of the basidiomycete white-rot fungus Phlebia centrifuga.</title>
        <authorList>
            <person name="Granchi Z."/>
            <person name="Peng M."/>
            <person name="de Vries R.P."/>
            <person name="Hilden K."/>
            <person name="Makela M.R."/>
            <person name="Grigoriev I."/>
            <person name="Riley R."/>
        </authorList>
    </citation>
    <scope>NUCLEOTIDE SEQUENCE [LARGE SCALE GENOMIC DNA]</scope>
    <source>
        <strain evidence="9 10">FBCC195</strain>
    </source>
</reference>
<evidence type="ECO:0000256" key="1">
    <source>
        <dbReference type="ARBA" id="ARBA00004245"/>
    </source>
</evidence>
<dbReference type="InterPro" id="IPR019771">
    <property type="entry name" value="F-actin_capping_bsu_CS"/>
</dbReference>
<keyword evidence="7 8" id="KW-0206">Cytoskeleton</keyword>
<dbReference type="Proteomes" id="UP000186601">
    <property type="component" value="Unassembled WGS sequence"/>
</dbReference>
<sequence length="280" mass="31758">MADLVDSMLDLMRRLPPTHVEANVAALVGMCPDYADDLLGSVDQPLKVMVDRATGREYLACDYNRDGESYRSPWSNEYDPPLDDGTIPSPKIRKLEITANEAFDTYREMYYEGGVSSVFLWDLEDGGFAGVVLLKKSLNPSSPSEPSGSWDSIHVFETAERGRQAHYKLTSTIMLSMMHHPAKGKKGDEKVEATRDGDVTLSGSMTRQTEQDHSLQEQTSHITNIGRMIEDMEIKMRNLLQEVYFGKTRDVVFDLRSLDDLEKARRQRELQKELVGFIKR</sequence>
<evidence type="ECO:0000256" key="2">
    <source>
        <dbReference type="ARBA" id="ARBA00006039"/>
    </source>
</evidence>
<dbReference type="InterPro" id="IPR037282">
    <property type="entry name" value="CapZ_alpha/beta"/>
</dbReference>
<dbReference type="SUPFAM" id="SSF90096">
    <property type="entry name" value="Subunits of heterodimeric actin filament capping protein Capz"/>
    <property type="match status" value="1"/>
</dbReference>
<evidence type="ECO:0000256" key="3">
    <source>
        <dbReference type="ARBA" id="ARBA00021859"/>
    </source>
</evidence>
<dbReference type="OrthoDB" id="9979678at2759"/>
<evidence type="ECO:0000256" key="4">
    <source>
        <dbReference type="ARBA" id="ARBA00022467"/>
    </source>
</evidence>
<proteinExistence type="inferred from homology"/>
<dbReference type="GO" id="GO:0051016">
    <property type="term" value="P:barbed-end actin filament capping"/>
    <property type="evidence" value="ECO:0007669"/>
    <property type="project" value="UniProtKB-UniRule"/>
</dbReference>
<comment type="subcellular location">
    <subcellularLocation>
        <location evidence="1 8">Cytoplasm</location>
        <location evidence="1 8">Cytoskeleton</location>
    </subcellularLocation>
</comment>
<name>A0A2R6NX73_9APHY</name>
<dbReference type="Gene3D" id="1.20.58.570">
    <property type="match status" value="1"/>
</dbReference>
<keyword evidence="10" id="KW-1185">Reference proteome</keyword>
<evidence type="ECO:0000256" key="5">
    <source>
        <dbReference type="ARBA" id="ARBA00022490"/>
    </source>
</evidence>
<evidence type="ECO:0000256" key="6">
    <source>
        <dbReference type="ARBA" id="ARBA00023203"/>
    </source>
</evidence>
<dbReference type="Pfam" id="PF01115">
    <property type="entry name" value="F_actin_cap_B"/>
    <property type="match status" value="1"/>
</dbReference>
<dbReference type="GO" id="GO:0005737">
    <property type="term" value="C:cytoplasm"/>
    <property type="evidence" value="ECO:0007669"/>
    <property type="project" value="InterPro"/>
</dbReference>
<dbReference type="GO" id="GO:0051015">
    <property type="term" value="F:actin filament binding"/>
    <property type="evidence" value="ECO:0007669"/>
    <property type="project" value="UniProtKB-ARBA"/>
</dbReference>
<keyword evidence="5 8" id="KW-0963">Cytoplasm</keyword>
<dbReference type="Gene3D" id="3.90.1150.210">
    <property type="entry name" value="F-actin capping protein, beta subunit"/>
    <property type="match status" value="1"/>
</dbReference>
<dbReference type="InterPro" id="IPR001698">
    <property type="entry name" value="CAPZB"/>
</dbReference>
<keyword evidence="4 8" id="KW-0117">Actin capping</keyword>